<organism evidence="1 2">
    <name type="scientific">Perkinsus chesapeaki</name>
    <name type="common">Clam parasite</name>
    <name type="synonym">Perkinsus andrewsi</name>
    <dbReference type="NCBI Taxonomy" id="330153"/>
    <lineage>
        <taxon>Eukaryota</taxon>
        <taxon>Sar</taxon>
        <taxon>Alveolata</taxon>
        <taxon>Perkinsozoa</taxon>
        <taxon>Perkinsea</taxon>
        <taxon>Perkinsida</taxon>
        <taxon>Perkinsidae</taxon>
        <taxon>Perkinsus</taxon>
    </lineage>
</organism>
<comment type="caution">
    <text evidence="1">The sequence shown here is derived from an EMBL/GenBank/DDBJ whole genome shotgun (WGS) entry which is preliminary data.</text>
</comment>
<protein>
    <submittedName>
        <fullName evidence="1">Uncharacterized protein</fullName>
    </submittedName>
</protein>
<reference evidence="1 2" key="1">
    <citation type="submission" date="2020-04" db="EMBL/GenBank/DDBJ databases">
        <title>Perkinsus chesapeaki whole genome sequence.</title>
        <authorList>
            <person name="Bogema D.R."/>
        </authorList>
    </citation>
    <scope>NUCLEOTIDE SEQUENCE [LARGE SCALE GENOMIC DNA]</scope>
    <source>
        <strain evidence="1">ATCC PRA-425</strain>
    </source>
</reference>
<accession>A0A7J6MJW0</accession>
<name>A0A7J6MJW0_PERCH</name>
<dbReference type="InterPro" id="IPR007150">
    <property type="entry name" value="HUS1/Mec3"/>
</dbReference>
<dbReference type="OrthoDB" id="10383163at2759"/>
<dbReference type="GO" id="GO:0030896">
    <property type="term" value="C:checkpoint clamp complex"/>
    <property type="evidence" value="ECO:0007669"/>
    <property type="project" value="InterPro"/>
</dbReference>
<gene>
    <name evidence="1" type="ORF">FOL47_001324</name>
</gene>
<dbReference type="Proteomes" id="UP000591131">
    <property type="component" value="Unassembled WGS sequence"/>
</dbReference>
<evidence type="ECO:0000313" key="2">
    <source>
        <dbReference type="Proteomes" id="UP000591131"/>
    </source>
</evidence>
<dbReference type="GO" id="GO:0000077">
    <property type="term" value="P:DNA damage checkpoint signaling"/>
    <property type="evidence" value="ECO:0007669"/>
    <property type="project" value="InterPro"/>
</dbReference>
<proteinExistence type="predicted"/>
<keyword evidence="2" id="KW-1185">Reference proteome</keyword>
<sequence>MKFRGKLTATGQSALSQVITHLAKTRGASSKDRRFAVVNIKISPTEFTLGCSAMDDGSPETWVHLAADSVFDLIECESLREGNYIDMIASVENLLAAAKGLNSSTATEIRLRNKSGLAVLAFTYSIPQAYDPTVGGQAFVKAFYDVPISLRNPVAIPQLAEADLQFSFADLEGCRRSIETLKRAMGNKLEKCTLKMSPSANPGEGGQTVKVSISSSSPMTTMSIAYSGLSVLQGEPGSQGEAAALTGVITRPLSVTVATKRLLNMVNVSNVKLDDSPVIMNIESDDTCSLTWQNAGNDKSKTLHRLRIKPVKTTVTAKKNRGGHFELDTVTTWTTKDELNPQVHHYLRLDPLISHLKNSPRQETCQKQIFAWGKYIHDKNTISKLSGENYTAGVSDYNAPLFIGLVPDVLVAEGKWRMEGQQLFSNAPPEADLFAGQVNPALPEVRVSMWWNPPRKRFEIASVLEEYKFQDHYLWQSSRDSELKKKLNGITVPEGNPDRASACENLAKYGESCSNAPDSRAKETYLKLDSRADIETKAVDSVLVVLGYLTGWPDILEKYTSLA</sequence>
<dbReference type="AlphaFoldDB" id="A0A7J6MJW0"/>
<evidence type="ECO:0000313" key="1">
    <source>
        <dbReference type="EMBL" id="KAF4671717.1"/>
    </source>
</evidence>
<dbReference type="EMBL" id="JAAPAO010000130">
    <property type="protein sequence ID" value="KAF4671717.1"/>
    <property type="molecule type" value="Genomic_DNA"/>
</dbReference>
<dbReference type="Gene3D" id="3.70.10.10">
    <property type="match status" value="1"/>
</dbReference>
<dbReference type="Pfam" id="PF04005">
    <property type="entry name" value="Hus1"/>
    <property type="match status" value="1"/>
</dbReference>